<dbReference type="RefSeq" id="WP_121209913.1">
    <property type="nucleotide sequence ID" value="NZ_RBIM01000001.1"/>
</dbReference>
<feature type="transmembrane region" description="Helical" evidence="2">
    <location>
        <begin position="36"/>
        <end position="58"/>
    </location>
</feature>
<dbReference type="InterPro" id="IPR046093">
    <property type="entry name" value="DUF6111"/>
</dbReference>
<accession>A0A495DME9</accession>
<keyword evidence="2" id="KW-0812">Transmembrane</keyword>
<protein>
    <submittedName>
        <fullName evidence="3">Uncharacterized protein</fullName>
    </submittedName>
</protein>
<dbReference type="Proteomes" id="UP000273675">
    <property type="component" value="Unassembled WGS sequence"/>
</dbReference>
<name>A0A495DME9_9PROT</name>
<proteinExistence type="predicted"/>
<dbReference type="AlphaFoldDB" id="A0A495DME9"/>
<comment type="caution">
    <text evidence="3">The sequence shown here is derived from an EMBL/GenBank/DDBJ whole genome shotgun (WGS) entry which is preliminary data.</text>
</comment>
<keyword evidence="2" id="KW-0472">Membrane</keyword>
<dbReference type="Pfam" id="PF19606">
    <property type="entry name" value="DUF6111"/>
    <property type="match status" value="1"/>
</dbReference>
<feature type="compositionally biased region" description="Acidic residues" evidence="1">
    <location>
        <begin position="89"/>
        <end position="108"/>
    </location>
</feature>
<organism evidence="3 4">
    <name type="scientific">Maricaulis maris</name>
    <dbReference type="NCBI Taxonomy" id="74318"/>
    <lineage>
        <taxon>Bacteria</taxon>
        <taxon>Pseudomonadati</taxon>
        <taxon>Pseudomonadota</taxon>
        <taxon>Alphaproteobacteria</taxon>
        <taxon>Maricaulales</taxon>
        <taxon>Maricaulaceae</taxon>
        <taxon>Maricaulis</taxon>
    </lineage>
</organism>
<evidence type="ECO:0000256" key="1">
    <source>
        <dbReference type="SAM" id="MobiDB-lite"/>
    </source>
</evidence>
<reference evidence="3 4" key="1">
    <citation type="submission" date="2018-10" db="EMBL/GenBank/DDBJ databases">
        <title>Genomic Encyclopedia of Type Strains, Phase IV (KMG-IV): sequencing the most valuable type-strain genomes for metagenomic binning, comparative biology and taxonomic classification.</title>
        <authorList>
            <person name="Goeker M."/>
        </authorList>
    </citation>
    <scope>NUCLEOTIDE SEQUENCE [LARGE SCALE GENOMIC DNA]</scope>
    <source>
        <strain evidence="3 4">DSM 4734</strain>
    </source>
</reference>
<evidence type="ECO:0000256" key="2">
    <source>
        <dbReference type="SAM" id="Phobius"/>
    </source>
</evidence>
<gene>
    <name evidence="3" type="ORF">C7435_0542</name>
</gene>
<keyword evidence="2" id="KW-1133">Transmembrane helix</keyword>
<evidence type="ECO:0000313" key="4">
    <source>
        <dbReference type="Proteomes" id="UP000273675"/>
    </source>
</evidence>
<feature type="region of interest" description="Disordered" evidence="1">
    <location>
        <begin position="74"/>
        <end position="108"/>
    </location>
</feature>
<sequence length="108" mass="11586">MVRITLIEIASFLLPFALFLLWQRLSSRVPDAGRLPTLRLAAAGAGLAVLMMLVMVFVDARNAGHAGDRYVPPQSVDGRIIPGHFVPAGEDETSDEPTGDESGTDDPQ</sequence>
<dbReference type="OrthoDB" id="7632346at2"/>
<evidence type="ECO:0000313" key="3">
    <source>
        <dbReference type="EMBL" id="RKR04098.1"/>
    </source>
</evidence>
<dbReference type="EMBL" id="RBIM01000001">
    <property type="protein sequence ID" value="RKR04098.1"/>
    <property type="molecule type" value="Genomic_DNA"/>
</dbReference>